<keyword evidence="3 6" id="KW-0489">Methyltransferase</keyword>
<dbReference type="Pfam" id="PF01739">
    <property type="entry name" value="CheR"/>
    <property type="match status" value="1"/>
</dbReference>
<evidence type="ECO:0000256" key="7">
    <source>
        <dbReference type="PIRSR" id="PIRSR000410-1"/>
    </source>
</evidence>
<evidence type="ECO:0000313" key="10">
    <source>
        <dbReference type="Proteomes" id="UP000245362"/>
    </source>
</evidence>
<name>A0A2U3BAM7_9VIBR</name>
<comment type="function">
    <text evidence="2 6">Methylation of the membrane-bound methyl-accepting chemotaxis proteins (MCP) to form gamma-glutamyl methyl ester residues in MCP.</text>
</comment>
<dbReference type="InterPro" id="IPR036804">
    <property type="entry name" value="CheR_N_sf"/>
</dbReference>
<feature type="binding site" evidence="7">
    <location>
        <position position="90"/>
    </location>
    <ligand>
        <name>S-adenosyl-L-methionine</name>
        <dbReference type="ChEBI" id="CHEBI:59789"/>
    </ligand>
</feature>
<dbReference type="GO" id="GO:0008983">
    <property type="term" value="F:protein-glutamate O-methyltransferase activity"/>
    <property type="evidence" value="ECO:0007669"/>
    <property type="project" value="UniProtKB-EC"/>
</dbReference>
<dbReference type="InterPro" id="IPR029063">
    <property type="entry name" value="SAM-dependent_MTases_sf"/>
</dbReference>
<dbReference type="GO" id="GO:0032259">
    <property type="term" value="P:methylation"/>
    <property type="evidence" value="ECO:0007669"/>
    <property type="project" value="UniProtKB-KW"/>
</dbReference>
<feature type="domain" description="CheR-type methyltransferase" evidence="8">
    <location>
        <begin position="7"/>
        <end position="276"/>
    </location>
</feature>
<comment type="catalytic activity">
    <reaction evidence="1 6">
        <text>L-glutamyl-[protein] + S-adenosyl-L-methionine = [protein]-L-glutamate 5-O-methyl ester + S-adenosyl-L-homocysteine</text>
        <dbReference type="Rhea" id="RHEA:24452"/>
        <dbReference type="Rhea" id="RHEA-COMP:10208"/>
        <dbReference type="Rhea" id="RHEA-COMP:10311"/>
        <dbReference type="ChEBI" id="CHEBI:29973"/>
        <dbReference type="ChEBI" id="CHEBI:57856"/>
        <dbReference type="ChEBI" id="CHEBI:59789"/>
        <dbReference type="ChEBI" id="CHEBI:82795"/>
        <dbReference type="EC" id="2.1.1.80"/>
    </reaction>
</comment>
<dbReference type="EC" id="2.1.1.80" evidence="6"/>
<dbReference type="Pfam" id="PF03705">
    <property type="entry name" value="CheR_N"/>
    <property type="match status" value="1"/>
</dbReference>
<dbReference type="PIRSF" id="PIRSF000410">
    <property type="entry name" value="CheR"/>
    <property type="match status" value="1"/>
</dbReference>
<dbReference type="InterPro" id="IPR000780">
    <property type="entry name" value="CheR_MeTrfase"/>
</dbReference>
<sequence length="276" mass="31754">MESAGGRLAEINPITQYEFLLFRDLLYNQVGINLTPAKKSLLETRLSSRLVRLGLSTFFDYYQLVLSGQGENELQTLIDLLTTNETFFFREPAHFDYLREKILPQYRYIPLRVWSAACSSGEEPYSLAMLLHDQHEGASWELTGSDISQRVLEKAKTGHYQMIRHEGIPQPYLKKYCLRGTGSQDGTLLINKALRERIQFRQVNLNAQLTTMGQFDIIFLRNVLIYFNQEKKADIVKRIANQLKAGGYLFISHTENLQGIDAGLRIIRPSIFRKLG</sequence>
<feature type="binding site" evidence="7">
    <location>
        <position position="146"/>
    </location>
    <ligand>
        <name>S-adenosyl-L-methionine</name>
        <dbReference type="ChEBI" id="CHEBI:59789"/>
    </ligand>
</feature>
<dbReference type="InterPro" id="IPR022642">
    <property type="entry name" value="CheR_C"/>
</dbReference>
<evidence type="ECO:0000256" key="3">
    <source>
        <dbReference type="ARBA" id="ARBA00022603"/>
    </source>
</evidence>
<dbReference type="PRINTS" id="PR00996">
    <property type="entry name" value="CHERMTFRASE"/>
</dbReference>
<feature type="binding site" evidence="7">
    <location>
        <position position="123"/>
    </location>
    <ligand>
        <name>S-adenosyl-L-methionine</name>
        <dbReference type="ChEBI" id="CHEBI:59789"/>
    </ligand>
</feature>
<dbReference type="PROSITE" id="PS50123">
    <property type="entry name" value="CHER"/>
    <property type="match status" value="1"/>
</dbReference>
<dbReference type="EMBL" id="QFWT01000004">
    <property type="protein sequence ID" value="PWI33784.1"/>
    <property type="molecule type" value="Genomic_DNA"/>
</dbReference>
<dbReference type="InterPro" id="IPR050903">
    <property type="entry name" value="Bact_Chemotaxis_MeTrfase"/>
</dbReference>
<evidence type="ECO:0000313" key="9">
    <source>
        <dbReference type="EMBL" id="PWI33784.1"/>
    </source>
</evidence>
<dbReference type="PANTHER" id="PTHR24422">
    <property type="entry name" value="CHEMOTAXIS PROTEIN METHYLTRANSFERASE"/>
    <property type="match status" value="1"/>
</dbReference>
<dbReference type="SUPFAM" id="SSF47757">
    <property type="entry name" value="Chemotaxis receptor methyltransferase CheR, N-terminal domain"/>
    <property type="match status" value="1"/>
</dbReference>
<feature type="binding site" evidence="7">
    <location>
        <begin position="221"/>
        <end position="222"/>
    </location>
    <ligand>
        <name>S-adenosyl-L-methionine</name>
        <dbReference type="ChEBI" id="CHEBI:59789"/>
    </ligand>
</feature>
<evidence type="ECO:0000256" key="2">
    <source>
        <dbReference type="ARBA" id="ARBA00002759"/>
    </source>
</evidence>
<dbReference type="Proteomes" id="UP000245362">
    <property type="component" value="Unassembled WGS sequence"/>
</dbReference>
<dbReference type="AlphaFoldDB" id="A0A2U3BAM7"/>
<dbReference type="InterPro" id="IPR026024">
    <property type="entry name" value="Chemotaxis_MeTrfase_CheR"/>
</dbReference>
<organism evidence="9 10">
    <name type="scientific">Vibrio albus</name>
    <dbReference type="NCBI Taxonomy" id="2200953"/>
    <lineage>
        <taxon>Bacteria</taxon>
        <taxon>Pseudomonadati</taxon>
        <taxon>Pseudomonadota</taxon>
        <taxon>Gammaproteobacteria</taxon>
        <taxon>Vibrionales</taxon>
        <taxon>Vibrionaceae</taxon>
        <taxon>Vibrio</taxon>
    </lineage>
</organism>
<feature type="binding site" evidence="7">
    <location>
        <position position="84"/>
    </location>
    <ligand>
        <name>S-adenosyl-L-methionine</name>
        <dbReference type="ChEBI" id="CHEBI:59789"/>
    </ligand>
</feature>
<evidence type="ECO:0000256" key="5">
    <source>
        <dbReference type="ARBA" id="ARBA00022691"/>
    </source>
</evidence>
<feature type="binding site" evidence="7">
    <location>
        <position position="86"/>
    </location>
    <ligand>
        <name>S-adenosyl-L-methionine</name>
        <dbReference type="ChEBI" id="CHEBI:59789"/>
    </ligand>
</feature>
<protein>
    <recommendedName>
        <fullName evidence="6">Chemotaxis protein methyltransferase</fullName>
        <ecNumber evidence="6">2.1.1.80</ecNumber>
    </recommendedName>
</protein>
<dbReference type="Gene3D" id="3.40.50.150">
    <property type="entry name" value="Vaccinia Virus protein VP39"/>
    <property type="match status" value="1"/>
</dbReference>
<keyword evidence="5 6" id="KW-0949">S-adenosyl-L-methionine</keyword>
<dbReference type="Gene3D" id="1.10.155.10">
    <property type="entry name" value="Chemotaxis receptor methyltransferase CheR, N-terminal domain"/>
    <property type="match status" value="1"/>
</dbReference>
<dbReference type="CDD" id="cd02440">
    <property type="entry name" value="AdoMet_MTases"/>
    <property type="match status" value="1"/>
</dbReference>
<gene>
    <name evidence="9" type="ORF">DI392_09005</name>
</gene>
<keyword evidence="10" id="KW-1185">Reference proteome</keyword>
<dbReference type="OrthoDB" id="9816309at2"/>
<dbReference type="InterPro" id="IPR022641">
    <property type="entry name" value="CheR_N"/>
</dbReference>
<accession>A0A2U3BAM7</accession>
<evidence type="ECO:0000256" key="4">
    <source>
        <dbReference type="ARBA" id="ARBA00022679"/>
    </source>
</evidence>
<reference evidence="9 10" key="1">
    <citation type="submission" date="2018-05" db="EMBL/GenBank/DDBJ databases">
        <title>Vibrio limimaris sp. nov., isolated from marine sediment.</title>
        <authorList>
            <person name="Li C.-M."/>
        </authorList>
    </citation>
    <scope>NUCLEOTIDE SEQUENCE [LARGE SCALE GENOMIC DNA]</scope>
    <source>
        <strain evidence="9 10">E4404</strain>
    </source>
</reference>
<evidence type="ECO:0000259" key="8">
    <source>
        <dbReference type="PROSITE" id="PS50123"/>
    </source>
</evidence>
<comment type="caution">
    <text evidence="9">The sequence shown here is derived from an EMBL/GenBank/DDBJ whole genome shotgun (WGS) entry which is preliminary data.</text>
</comment>
<feature type="binding site" evidence="7">
    <location>
        <begin position="204"/>
        <end position="205"/>
    </location>
    <ligand>
        <name>S-adenosyl-L-methionine</name>
        <dbReference type="ChEBI" id="CHEBI:59789"/>
    </ligand>
</feature>
<keyword evidence="4 6" id="KW-0808">Transferase</keyword>
<dbReference type="SMART" id="SM00138">
    <property type="entry name" value="MeTrc"/>
    <property type="match status" value="1"/>
</dbReference>
<evidence type="ECO:0000256" key="1">
    <source>
        <dbReference type="ARBA" id="ARBA00001541"/>
    </source>
</evidence>
<evidence type="ECO:0000256" key="6">
    <source>
        <dbReference type="PIRNR" id="PIRNR000410"/>
    </source>
</evidence>
<dbReference type="SUPFAM" id="SSF53335">
    <property type="entry name" value="S-adenosyl-L-methionine-dependent methyltransferases"/>
    <property type="match status" value="1"/>
</dbReference>
<proteinExistence type="predicted"/>
<dbReference type="PANTHER" id="PTHR24422:SF26">
    <property type="entry name" value="CHEMOTAXIS PROTEIN METHYLTRANSFERASE"/>
    <property type="match status" value="1"/>
</dbReference>